<sequence length="139" mass="15649">MEVNCRSLVDWTGVYLPFLFVLVVLAVLQDFNNDLQIYLYVLKNTLCCADLVIPEFLSQCGNIDNVAGEGDSVLIRESGSHDVIRKNVKEKIKALCPGREHSQMAAPPSFPQRILSWIHCLDFLTTLPCSWDPVKSTDH</sequence>
<keyword evidence="1" id="KW-0812">Transmembrane</keyword>
<proteinExistence type="predicted"/>
<keyword evidence="1" id="KW-0472">Membrane</keyword>
<comment type="caution">
    <text evidence="2">The sequence shown here is derived from an EMBL/GenBank/DDBJ whole genome shotgun (WGS) entry which is preliminary data.</text>
</comment>
<feature type="transmembrane region" description="Helical" evidence="1">
    <location>
        <begin position="12"/>
        <end position="28"/>
    </location>
</feature>
<dbReference type="EMBL" id="VBQZ03000013">
    <property type="protein sequence ID" value="MXQ82457.1"/>
    <property type="molecule type" value="Genomic_DNA"/>
</dbReference>
<keyword evidence="3" id="KW-1185">Reference proteome</keyword>
<dbReference type="AlphaFoldDB" id="A0A6B0R0B2"/>
<protein>
    <submittedName>
        <fullName evidence="2">Uncharacterized protein</fullName>
    </submittedName>
</protein>
<keyword evidence="1" id="KW-1133">Transmembrane helix</keyword>
<reference evidence="2" key="1">
    <citation type="submission" date="2019-10" db="EMBL/GenBank/DDBJ databases">
        <title>The sequence and de novo assembly of the wild yak genome.</title>
        <authorList>
            <person name="Liu Y."/>
        </authorList>
    </citation>
    <scope>NUCLEOTIDE SEQUENCE [LARGE SCALE GENOMIC DNA]</scope>
    <source>
        <strain evidence="2">WY2019</strain>
    </source>
</reference>
<name>A0A6B0R0B2_9CETA</name>
<evidence type="ECO:0000313" key="3">
    <source>
        <dbReference type="Proteomes" id="UP000322234"/>
    </source>
</evidence>
<gene>
    <name evidence="2" type="ORF">E5288_WYG009584</name>
</gene>
<evidence type="ECO:0000313" key="2">
    <source>
        <dbReference type="EMBL" id="MXQ82457.1"/>
    </source>
</evidence>
<evidence type="ECO:0000256" key="1">
    <source>
        <dbReference type="SAM" id="Phobius"/>
    </source>
</evidence>
<accession>A0A6B0R0B2</accession>
<organism evidence="2 3">
    <name type="scientific">Bos mutus</name>
    <name type="common">wild yak</name>
    <dbReference type="NCBI Taxonomy" id="72004"/>
    <lineage>
        <taxon>Eukaryota</taxon>
        <taxon>Metazoa</taxon>
        <taxon>Chordata</taxon>
        <taxon>Craniata</taxon>
        <taxon>Vertebrata</taxon>
        <taxon>Euteleostomi</taxon>
        <taxon>Mammalia</taxon>
        <taxon>Eutheria</taxon>
        <taxon>Laurasiatheria</taxon>
        <taxon>Artiodactyla</taxon>
        <taxon>Ruminantia</taxon>
        <taxon>Pecora</taxon>
        <taxon>Bovidae</taxon>
        <taxon>Bovinae</taxon>
        <taxon>Bos</taxon>
    </lineage>
</organism>
<dbReference type="Proteomes" id="UP000322234">
    <property type="component" value="Unassembled WGS sequence"/>
</dbReference>